<dbReference type="RefSeq" id="WP_100130917.1">
    <property type="nucleotide sequence ID" value="NZ_CADDYJ010000034.1"/>
</dbReference>
<evidence type="ECO:0000313" key="2">
    <source>
        <dbReference type="Proteomes" id="UP000230791"/>
    </source>
</evidence>
<name>A0A2M6USN6_9HYPH</name>
<organism evidence="1 2">
    <name type="scientific">Bartonella tribocorum</name>
    <dbReference type="NCBI Taxonomy" id="85701"/>
    <lineage>
        <taxon>Bacteria</taxon>
        <taxon>Pseudomonadati</taxon>
        <taxon>Pseudomonadota</taxon>
        <taxon>Alphaproteobacteria</taxon>
        <taxon>Hyphomicrobiales</taxon>
        <taxon>Bartonellaceae</taxon>
        <taxon>Bartonella</taxon>
    </lineage>
</organism>
<sequence length="77" mass="8636">MPKAHILDLHVWAHEKGDGVVKTFGLEGAEGREGALALLYFEKSWVSCLVSQGNVFDFDLLMKGCEVRLHFMLLFPS</sequence>
<protein>
    <submittedName>
        <fullName evidence="1">Uncharacterized protein</fullName>
    </submittedName>
</protein>
<evidence type="ECO:0000313" key="1">
    <source>
        <dbReference type="EMBL" id="PIT69166.1"/>
    </source>
</evidence>
<gene>
    <name evidence="1" type="ORF">CEV08_06730</name>
</gene>
<dbReference type="AlphaFoldDB" id="A0A2M6USN6"/>
<proteinExistence type="predicted"/>
<accession>A0A2M6USN6</accession>
<dbReference type="EMBL" id="NJPP01000025">
    <property type="protein sequence ID" value="PIT69166.1"/>
    <property type="molecule type" value="Genomic_DNA"/>
</dbReference>
<reference evidence="1 2" key="1">
    <citation type="submission" date="2017-06" db="EMBL/GenBank/DDBJ databases">
        <title>Draft genome of Bartonella tribocorum C635.</title>
        <authorList>
            <person name="Hadjadj L."/>
            <person name="Jiyipong T."/>
            <person name="Diene S.M."/>
            <person name="Morand S."/>
            <person name="Rolain J.-M."/>
        </authorList>
    </citation>
    <scope>NUCLEOTIDE SEQUENCE [LARGE SCALE GENOMIC DNA]</scope>
    <source>
        <strain evidence="1 2">C635</strain>
    </source>
</reference>
<comment type="caution">
    <text evidence="1">The sequence shown here is derived from an EMBL/GenBank/DDBJ whole genome shotgun (WGS) entry which is preliminary data.</text>
</comment>
<dbReference type="Proteomes" id="UP000230791">
    <property type="component" value="Unassembled WGS sequence"/>
</dbReference>